<accession>A0A9D1KFN7</accession>
<proteinExistence type="predicted"/>
<evidence type="ECO:0000259" key="1">
    <source>
        <dbReference type="Pfam" id="PF13482"/>
    </source>
</evidence>
<comment type="caution">
    <text evidence="2">The sequence shown here is derived from an EMBL/GenBank/DDBJ whole genome shotgun (WGS) entry which is preliminary data.</text>
</comment>
<dbReference type="AlphaFoldDB" id="A0A9D1KFN7"/>
<name>A0A9D1KFN7_9FIRM</name>
<dbReference type="InterPro" id="IPR012337">
    <property type="entry name" value="RNaseH-like_sf"/>
</dbReference>
<feature type="domain" description="YprB ribonuclease H-like" evidence="1">
    <location>
        <begin position="26"/>
        <end position="192"/>
    </location>
</feature>
<dbReference type="InterPro" id="IPR036397">
    <property type="entry name" value="RNaseH_sf"/>
</dbReference>
<gene>
    <name evidence="2" type="ORF">IAB60_05090</name>
</gene>
<reference evidence="2" key="1">
    <citation type="submission" date="2020-10" db="EMBL/GenBank/DDBJ databases">
        <authorList>
            <person name="Gilroy R."/>
        </authorList>
    </citation>
    <scope>NUCLEOTIDE SEQUENCE</scope>
    <source>
        <strain evidence="2">CHK123-3438</strain>
    </source>
</reference>
<dbReference type="Gene3D" id="3.30.420.10">
    <property type="entry name" value="Ribonuclease H-like superfamily/Ribonuclease H"/>
    <property type="match status" value="1"/>
</dbReference>
<dbReference type="PANTHER" id="PTHR38462">
    <property type="entry name" value="EXONUCLEASE-LIKE PROTEIN"/>
    <property type="match status" value="1"/>
</dbReference>
<reference evidence="2" key="2">
    <citation type="journal article" date="2021" name="PeerJ">
        <title>Extensive microbial diversity within the chicken gut microbiome revealed by metagenomics and culture.</title>
        <authorList>
            <person name="Gilroy R."/>
            <person name="Ravi A."/>
            <person name="Getino M."/>
            <person name="Pursley I."/>
            <person name="Horton D.L."/>
            <person name="Alikhan N.F."/>
            <person name="Baker D."/>
            <person name="Gharbi K."/>
            <person name="Hall N."/>
            <person name="Watson M."/>
            <person name="Adriaenssens E.M."/>
            <person name="Foster-Nyarko E."/>
            <person name="Jarju S."/>
            <person name="Secka A."/>
            <person name="Antonio M."/>
            <person name="Oren A."/>
            <person name="Chaudhuri R.R."/>
            <person name="La Ragione R."/>
            <person name="Hildebrand F."/>
            <person name="Pallen M.J."/>
        </authorList>
    </citation>
    <scope>NUCLEOTIDE SEQUENCE</scope>
    <source>
        <strain evidence="2">CHK123-3438</strain>
    </source>
</reference>
<dbReference type="SUPFAM" id="SSF53098">
    <property type="entry name" value="Ribonuclease H-like"/>
    <property type="match status" value="1"/>
</dbReference>
<evidence type="ECO:0000313" key="2">
    <source>
        <dbReference type="EMBL" id="HIT41471.1"/>
    </source>
</evidence>
<dbReference type="Pfam" id="PF13482">
    <property type="entry name" value="RNase_H_2"/>
    <property type="match status" value="1"/>
</dbReference>
<dbReference type="Proteomes" id="UP000886860">
    <property type="component" value="Unassembled WGS sequence"/>
</dbReference>
<evidence type="ECO:0000313" key="3">
    <source>
        <dbReference type="Proteomes" id="UP000886860"/>
    </source>
</evidence>
<dbReference type="InterPro" id="IPR038720">
    <property type="entry name" value="YprB_RNase_H-like_dom"/>
</dbReference>
<protein>
    <submittedName>
        <fullName evidence="2">Ribonuclease H-like domain-containing protein</fullName>
    </submittedName>
</protein>
<organism evidence="2 3">
    <name type="scientific">Candidatus Caccovicinus merdipullorum</name>
    <dbReference type="NCBI Taxonomy" id="2840724"/>
    <lineage>
        <taxon>Bacteria</taxon>
        <taxon>Bacillati</taxon>
        <taxon>Bacillota</taxon>
        <taxon>Clostridia</taxon>
        <taxon>Eubacteriales</taxon>
        <taxon>Candidatus Caccovicinus</taxon>
    </lineage>
</organism>
<sequence>MITIQHPVSFSADYPLKRLGPADNLLFFDIETTGFSPASSSLYLIGCIFYDSSAACWTLIQWFSDSPEAEPECLEAFFSMTREKTVLVHFNGDTFDLPYLAGRARHYGIPFDLSHTESIDIFRRIRPCRKLLGMDSMKLSAVEQFLGISREDRYTGGQLIQVYTDYLTSQSPARLHLLLLHNEDDLKGMAAILPVLSYPDMLRDGGTFSESRLLSPEETESFGESPVLQMDFTGSWHLPVPLSHTVSGAKLSFRDSSIRCLIPLYRGCLKYFFPDYENYYYLPAEDMAVHKSVGAYVAKSARKKATARTCYTKKEGLFIPQPKRIWEPEFREEYGSPVSYAAWTPELLSDPEKASDYLKLLLEQI</sequence>
<dbReference type="EMBL" id="DVKS01000083">
    <property type="protein sequence ID" value="HIT41471.1"/>
    <property type="molecule type" value="Genomic_DNA"/>
</dbReference>
<dbReference type="GO" id="GO:0003676">
    <property type="term" value="F:nucleic acid binding"/>
    <property type="evidence" value="ECO:0007669"/>
    <property type="project" value="InterPro"/>
</dbReference>
<dbReference type="PANTHER" id="PTHR38462:SF1">
    <property type="entry name" value="YPRB RIBONUCLEASE H-LIKE DOMAIN-CONTAINING PROTEIN"/>
    <property type="match status" value="1"/>
</dbReference>